<organism evidence="2 3">
    <name type="scientific">Colletotrichum lupini</name>
    <dbReference type="NCBI Taxonomy" id="145971"/>
    <lineage>
        <taxon>Eukaryota</taxon>
        <taxon>Fungi</taxon>
        <taxon>Dikarya</taxon>
        <taxon>Ascomycota</taxon>
        <taxon>Pezizomycotina</taxon>
        <taxon>Sordariomycetes</taxon>
        <taxon>Hypocreomycetidae</taxon>
        <taxon>Glomerellales</taxon>
        <taxon>Glomerellaceae</taxon>
        <taxon>Colletotrichum</taxon>
        <taxon>Colletotrichum acutatum species complex</taxon>
    </lineage>
</organism>
<accession>A0A9Q8T964</accession>
<feature type="domain" description="N-acetyltransferase" evidence="1">
    <location>
        <begin position="58"/>
        <end position="246"/>
    </location>
</feature>
<dbReference type="EMBL" id="CP019481">
    <property type="protein sequence ID" value="UQC90512.1"/>
    <property type="molecule type" value="Genomic_DNA"/>
</dbReference>
<protein>
    <recommendedName>
        <fullName evidence="1">N-acetyltransferase domain-containing protein</fullName>
    </recommendedName>
</protein>
<dbReference type="AlphaFoldDB" id="A0A9Q8T964"/>
<name>A0A9Q8T964_9PEZI</name>
<dbReference type="Pfam" id="PF00583">
    <property type="entry name" value="Acetyltransf_1"/>
    <property type="match status" value="1"/>
</dbReference>
<dbReference type="GeneID" id="73349976"/>
<evidence type="ECO:0000313" key="2">
    <source>
        <dbReference type="EMBL" id="UQC90512.1"/>
    </source>
</evidence>
<dbReference type="InterPro" id="IPR000182">
    <property type="entry name" value="GNAT_dom"/>
</dbReference>
<proteinExistence type="predicted"/>
<dbReference type="CDD" id="cd04301">
    <property type="entry name" value="NAT_SF"/>
    <property type="match status" value="1"/>
</dbReference>
<dbReference type="SUPFAM" id="SSF55729">
    <property type="entry name" value="Acyl-CoA N-acyltransferases (Nat)"/>
    <property type="match status" value="1"/>
</dbReference>
<dbReference type="PANTHER" id="PTHR43305:SF1">
    <property type="entry name" value="FAMILY N-ACETYLTRANSFERASE, PUTATIVE (AFU_ORTHOLOGUE AFUA_2G01380)-RELATED"/>
    <property type="match status" value="1"/>
</dbReference>
<evidence type="ECO:0000313" key="3">
    <source>
        <dbReference type="Proteomes" id="UP000830671"/>
    </source>
</evidence>
<sequence>MVQSITYIHIMGGETGANILTLCAFHYQKMPDPPAIMRNPAIQDVPTPVIARQATGAADMTAARKCFEAYTEWLDEDISFQNYAEELKDLPGKYSPPSGALLLAVDSTSRNILGCIAMRPLHLESRYLLNRRPDARYCEIKRFFVYPEARGKQVARLLVCEVLRRAEEQGYDEVLLDTLAKMQLQLDLRNMLLKLWPCLVDEAMLKLRWLWLKKPVPDLGKNKLRDDRDSFSRFLPSSVDKAKTRDQLTAPYKGLTYPVHGP</sequence>
<keyword evidence="3" id="KW-1185">Reference proteome</keyword>
<dbReference type="InterPro" id="IPR016181">
    <property type="entry name" value="Acyl_CoA_acyltransferase"/>
</dbReference>
<dbReference type="KEGG" id="clup:CLUP02_16042"/>
<dbReference type="InterPro" id="IPR052777">
    <property type="entry name" value="Acetyltransferase_Enz"/>
</dbReference>
<dbReference type="GO" id="GO:0016747">
    <property type="term" value="F:acyltransferase activity, transferring groups other than amino-acyl groups"/>
    <property type="evidence" value="ECO:0007669"/>
    <property type="project" value="InterPro"/>
</dbReference>
<dbReference type="PANTHER" id="PTHR43305">
    <property type="entry name" value="FAMILY N-ACETYLTRANSFERASE, PUTATIVE (AFU_ORTHOLOGUE AFUA_2G01380)-RELATED"/>
    <property type="match status" value="1"/>
</dbReference>
<evidence type="ECO:0000259" key="1">
    <source>
        <dbReference type="PROSITE" id="PS51186"/>
    </source>
</evidence>
<dbReference type="RefSeq" id="XP_049152113.1">
    <property type="nucleotide sequence ID" value="XM_049294966.1"/>
</dbReference>
<reference evidence="2" key="1">
    <citation type="journal article" date="2021" name="Mol. Plant Microbe Interact.">
        <title>Complete Genome Sequence of the Plant-Pathogenic Fungus Colletotrichum lupini.</title>
        <authorList>
            <person name="Baroncelli R."/>
            <person name="Pensec F."/>
            <person name="Da Lio D."/>
            <person name="Boufleur T."/>
            <person name="Vicente I."/>
            <person name="Sarrocco S."/>
            <person name="Picot A."/>
            <person name="Baraldi E."/>
            <person name="Sukno S."/>
            <person name="Thon M."/>
            <person name="Le Floch G."/>
        </authorList>
    </citation>
    <scope>NUCLEOTIDE SEQUENCE</scope>
    <source>
        <strain evidence="2">IMI 504893</strain>
    </source>
</reference>
<dbReference type="PROSITE" id="PS51186">
    <property type="entry name" value="GNAT"/>
    <property type="match status" value="1"/>
</dbReference>
<gene>
    <name evidence="2" type="ORF">CLUP02_16042</name>
</gene>
<dbReference type="Proteomes" id="UP000830671">
    <property type="component" value="Chromosome 9"/>
</dbReference>
<dbReference type="Gene3D" id="3.40.630.30">
    <property type="match status" value="1"/>
</dbReference>